<keyword evidence="1" id="KW-1003">Cell membrane</keyword>
<evidence type="ECO:0000313" key="7">
    <source>
        <dbReference type="EMBL" id="VFU14931.1"/>
    </source>
</evidence>
<keyword evidence="2 5" id="KW-0812">Transmembrane</keyword>
<keyword evidence="3 5" id="KW-1133">Transmembrane helix</keyword>
<evidence type="ECO:0000256" key="1">
    <source>
        <dbReference type="ARBA" id="ARBA00022475"/>
    </source>
</evidence>
<evidence type="ECO:0000256" key="2">
    <source>
        <dbReference type="ARBA" id="ARBA00022692"/>
    </source>
</evidence>
<dbReference type="EMBL" id="CAADRN010000198">
    <property type="protein sequence ID" value="VFU14931.1"/>
    <property type="molecule type" value="Genomic_DNA"/>
</dbReference>
<evidence type="ECO:0000256" key="5">
    <source>
        <dbReference type="SAM" id="Phobius"/>
    </source>
</evidence>
<keyword evidence="4 5" id="KW-0472">Membrane</keyword>
<reference evidence="7" key="1">
    <citation type="submission" date="2019-03" db="EMBL/GenBank/DDBJ databases">
        <authorList>
            <person name="Hao L."/>
        </authorList>
    </citation>
    <scope>NUCLEOTIDE SEQUENCE</scope>
</reference>
<evidence type="ECO:0000259" key="6">
    <source>
        <dbReference type="Pfam" id="PF06305"/>
    </source>
</evidence>
<dbReference type="InterPro" id="IPR010445">
    <property type="entry name" value="LapA_dom"/>
</dbReference>
<accession>A0A485M0W6</accession>
<dbReference type="GO" id="GO:0005886">
    <property type="term" value="C:plasma membrane"/>
    <property type="evidence" value="ECO:0007669"/>
    <property type="project" value="InterPro"/>
</dbReference>
<dbReference type="PANTHER" id="PTHR41335:SF1">
    <property type="entry name" value="MEMBRANE PROTEIN"/>
    <property type="match status" value="1"/>
</dbReference>
<organism evidence="7">
    <name type="scientific">anaerobic digester metagenome</name>
    <dbReference type="NCBI Taxonomy" id="1263854"/>
    <lineage>
        <taxon>unclassified sequences</taxon>
        <taxon>metagenomes</taxon>
        <taxon>ecological metagenomes</taxon>
    </lineage>
</organism>
<evidence type="ECO:0000256" key="4">
    <source>
        <dbReference type="ARBA" id="ARBA00023136"/>
    </source>
</evidence>
<proteinExistence type="predicted"/>
<dbReference type="Pfam" id="PF06305">
    <property type="entry name" value="LapA_dom"/>
    <property type="match status" value="1"/>
</dbReference>
<gene>
    <name evidence="7" type="ORF">SCFA_2770005</name>
</gene>
<dbReference type="AlphaFoldDB" id="A0A485M0W6"/>
<feature type="domain" description="Lipopolysaccharide assembly protein A" evidence="6">
    <location>
        <begin position="21"/>
        <end position="84"/>
    </location>
</feature>
<protein>
    <recommendedName>
        <fullName evidence="6">Lipopolysaccharide assembly protein A domain-containing protein</fullName>
    </recommendedName>
</protein>
<sequence>MLKYILIVLVIALLVALFAVQNALQVDIQFLWWKVPQVSLVMIMISSFAGGALAAFLLTLARQIRSTFQIRELSGLNRQLTAEIERLKGETGDNLNQTGQ</sequence>
<name>A0A485M0W6_9ZZZZ</name>
<evidence type="ECO:0000256" key="3">
    <source>
        <dbReference type="ARBA" id="ARBA00022989"/>
    </source>
</evidence>
<feature type="transmembrane region" description="Helical" evidence="5">
    <location>
        <begin position="41"/>
        <end position="61"/>
    </location>
</feature>
<dbReference type="PANTHER" id="PTHR41335">
    <property type="entry name" value="MEMBRANE PROTEIN-RELATED"/>
    <property type="match status" value="1"/>
</dbReference>